<organism evidence="3 4">
    <name type="scientific">Thermoproteota archaeon</name>
    <dbReference type="NCBI Taxonomy" id="2056631"/>
    <lineage>
        <taxon>Archaea</taxon>
        <taxon>Thermoproteota</taxon>
    </lineage>
</organism>
<protein>
    <submittedName>
        <fullName evidence="3">Preprotein translocase subunit SecY</fullName>
    </submittedName>
</protein>
<evidence type="ECO:0000313" key="3">
    <source>
        <dbReference type="EMBL" id="RLE51035.1"/>
    </source>
</evidence>
<dbReference type="NCBIfam" id="NF006341">
    <property type="entry name" value="PRK08568.1-5"/>
    <property type="match status" value="1"/>
</dbReference>
<name>A0A497EUV7_9CREN</name>
<feature type="transmembrane region" description="Helical" evidence="2">
    <location>
        <begin position="99"/>
        <end position="125"/>
    </location>
</feature>
<dbReference type="InterPro" id="IPR023201">
    <property type="entry name" value="SecY_dom_sf"/>
</dbReference>
<dbReference type="InterPro" id="IPR002208">
    <property type="entry name" value="SecY/SEC61-alpha"/>
</dbReference>
<proteinExistence type="inferred from homology"/>
<sequence>VSLFILAGVSQQIAWLSLSPVGPVADGKQLGALIAFTQTILSGENVLNAFNRYPYPDMTGFFTMIAVFLMVVYFEGMRIEIPVAYARYGGLRAKIPLKFLYVSNIPIILASALFANILFFSRVIWMNFNPDNSNPILNLIVRFSPQGERGFTPLPGSLVYYLTPVRSISEAMTDPVHAVVYTIILCVLSVAFAIVWVQVAGMSARDQAENLVKAGLQVPGFRSSTRVIEQVLNRYIPPLTIISGLIIGLIAAIADMLGALGSGIGILLSVGIIYQYYEILARERLEETYPALSRIFGR</sequence>
<dbReference type="EMBL" id="QMQX01000137">
    <property type="protein sequence ID" value="RLE51035.1"/>
    <property type="molecule type" value="Genomic_DNA"/>
</dbReference>
<keyword evidence="2" id="KW-0812">Transmembrane</keyword>
<dbReference type="GO" id="GO:0015031">
    <property type="term" value="P:protein transport"/>
    <property type="evidence" value="ECO:0007669"/>
    <property type="project" value="InterPro"/>
</dbReference>
<feature type="transmembrane region" description="Helical" evidence="2">
    <location>
        <begin position="259"/>
        <end position="277"/>
    </location>
</feature>
<dbReference type="SUPFAM" id="SSF103491">
    <property type="entry name" value="Preprotein translocase SecY subunit"/>
    <property type="match status" value="1"/>
</dbReference>
<evidence type="ECO:0000313" key="4">
    <source>
        <dbReference type="Proteomes" id="UP000272051"/>
    </source>
</evidence>
<dbReference type="AlphaFoldDB" id="A0A497EUV7"/>
<accession>A0A497EUV7</accession>
<comment type="caution">
    <text evidence="3">The sequence shown here is derived from an EMBL/GenBank/DDBJ whole genome shotgun (WGS) entry which is preliminary data.</text>
</comment>
<keyword evidence="2" id="KW-0472">Membrane</keyword>
<dbReference type="GO" id="GO:0016020">
    <property type="term" value="C:membrane"/>
    <property type="evidence" value="ECO:0007669"/>
    <property type="project" value="InterPro"/>
</dbReference>
<feature type="transmembrane region" description="Helical" evidence="2">
    <location>
        <begin position="235"/>
        <end position="253"/>
    </location>
</feature>
<gene>
    <name evidence="3" type="primary">secY</name>
    <name evidence="3" type="ORF">DRJ33_06645</name>
</gene>
<feature type="transmembrane region" description="Helical" evidence="2">
    <location>
        <begin position="178"/>
        <end position="197"/>
    </location>
</feature>
<dbReference type="Gene3D" id="1.10.3370.10">
    <property type="entry name" value="SecY subunit domain"/>
    <property type="match status" value="1"/>
</dbReference>
<comment type="similarity">
    <text evidence="1">Belongs to the SecY/SEC61-alpha family.</text>
</comment>
<evidence type="ECO:0000256" key="1">
    <source>
        <dbReference type="RuleBase" id="RU004349"/>
    </source>
</evidence>
<reference evidence="3 4" key="1">
    <citation type="submission" date="2018-06" db="EMBL/GenBank/DDBJ databases">
        <title>Extensive metabolic versatility and redundancy in microbially diverse, dynamic hydrothermal sediments.</title>
        <authorList>
            <person name="Dombrowski N."/>
            <person name="Teske A."/>
            <person name="Baker B.J."/>
        </authorList>
    </citation>
    <scope>NUCLEOTIDE SEQUENCE [LARGE SCALE GENOMIC DNA]</scope>
    <source>
        <strain evidence="3">B34_G17</strain>
    </source>
</reference>
<keyword evidence="2" id="KW-1133">Transmembrane helix</keyword>
<dbReference type="Proteomes" id="UP000272051">
    <property type="component" value="Unassembled WGS sequence"/>
</dbReference>
<feature type="transmembrane region" description="Helical" evidence="2">
    <location>
        <begin position="58"/>
        <end position="78"/>
    </location>
</feature>
<feature type="non-terminal residue" evidence="3">
    <location>
        <position position="1"/>
    </location>
</feature>
<dbReference type="Pfam" id="PF00344">
    <property type="entry name" value="SecY"/>
    <property type="match status" value="1"/>
</dbReference>
<dbReference type="PANTHER" id="PTHR10906">
    <property type="entry name" value="SECY/SEC61-ALPHA FAMILY MEMBER"/>
    <property type="match status" value="1"/>
</dbReference>
<evidence type="ECO:0000256" key="2">
    <source>
        <dbReference type="SAM" id="Phobius"/>
    </source>
</evidence>